<sequence length="486" mass="55139">MKTEAQVSGYDALREYAPLRISPAWGGFNTDASVGLLHKSINYGEGVHRSRSIVTAVLPWINKETKLVQGGGGLYFLNESPSQSIGFKTQEIGGSFAYTVRLNKNHDLALGLGGSWTSIQLSTDGLTTGSLWHPIYGFIPDAEINEIIHSERNSYLSVYSGLLWSSLDKYNRERHRLGVNIYRMNSPENRSDLSSDYLNLGYSITASITMWAHPSLSITPDMIFEYADNRQFIQGAVWGGYHFYNENPTDPISTGSLAAALSYSNNGSFGLGFKFDQKNYELAMFNYFGTRSNDISMPNQSSFEVAFKLKNVRGKRRRNKETYYKSTAVSDHSQNYKYRTFNEDREAIVTDADDIDQPSSNDFVEKEPKSGSVDKPIIYTLQYRLNETRLTRNSQLQLDYTVKLLMDNPDLSIKIIGHSDDLGMPKVKAKIAWERAKQIRDYFWTNGVEKHRVQATSKSDNVPLVDNDTDENRALNRRVELLIFER</sequence>
<protein>
    <recommendedName>
        <fullName evidence="2">OmpA-like domain-containing protein</fullName>
    </recommendedName>
</protein>
<dbReference type="GO" id="GO:0016020">
    <property type="term" value="C:membrane"/>
    <property type="evidence" value="ECO:0007669"/>
    <property type="project" value="UniProtKB-UniRule"/>
</dbReference>
<dbReference type="InterPro" id="IPR050330">
    <property type="entry name" value="Bact_OuterMem_StrucFunc"/>
</dbReference>
<name>A0A1S1Z2W0_FLAPC</name>
<dbReference type="Gene3D" id="3.30.1330.60">
    <property type="entry name" value="OmpA-like domain"/>
    <property type="match status" value="1"/>
</dbReference>
<dbReference type="InterPro" id="IPR019861">
    <property type="entry name" value="PorP/SprF_Bacteroidetes"/>
</dbReference>
<dbReference type="InterPro" id="IPR036737">
    <property type="entry name" value="OmpA-like_sf"/>
</dbReference>
<dbReference type="SUPFAM" id="SSF103088">
    <property type="entry name" value="OmpA-like"/>
    <property type="match status" value="1"/>
</dbReference>
<accession>A0A1S1Z2W0</accession>
<feature type="domain" description="OmpA-like" evidence="2">
    <location>
        <begin position="370"/>
        <end position="486"/>
    </location>
</feature>
<dbReference type="EMBL" id="JRYR02000001">
    <property type="protein sequence ID" value="OHX67493.1"/>
    <property type="molecule type" value="Genomic_DNA"/>
</dbReference>
<comment type="caution">
    <text evidence="3">The sequence shown here is derived from an EMBL/GenBank/DDBJ whole genome shotgun (WGS) entry which is preliminary data.</text>
</comment>
<keyword evidence="1" id="KW-0472">Membrane</keyword>
<evidence type="ECO:0000313" key="3">
    <source>
        <dbReference type="EMBL" id="OHX67493.1"/>
    </source>
</evidence>
<evidence type="ECO:0000313" key="4">
    <source>
        <dbReference type="Proteomes" id="UP000179797"/>
    </source>
</evidence>
<dbReference type="Pfam" id="PF00691">
    <property type="entry name" value="OmpA"/>
    <property type="match status" value="1"/>
</dbReference>
<dbReference type="Proteomes" id="UP000179797">
    <property type="component" value="Unassembled WGS sequence"/>
</dbReference>
<reference evidence="3 4" key="1">
    <citation type="journal article" date="2012" name="Int. J. Syst. Evol. Microbiol.">
        <title>Flammeovirga pacifica sp. nov., isolated from deep-sea sediment.</title>
        <authorList>
            <person name="Xu H."/>
            <person name="Fu Y."/>
            <person name="Yang N."/>
            <person name="Ding Z."/>
            <person name="Lai Q."/>
            <person name="Zeng R."/>
        </authorList>
    </citation>
    <scope>NUCLEOTIDE SEQUENCE [LARGE SCALE GENOMIC DNA]</scope>
    <source>
        <strain evidence="4">DSM 24597 / LMG 26175 / WPAGA1</strain>
    </source>
</reference>
<dbReference type="PANTHER" id="PTHR30329:SF21">
    <property type="entry name" value="LIPOPROTEIN YIAD-RELATED"/>
    <property type="match status" value="1"/>
</dbReference>
<evidence type="ECO:0000259" key="2">
    <source>
        <dbReference type="PROSITE" id="PS51123"/>
    </source>
</evidence>
<dbReference type="PROSITE" id="PS51123">
    <property type="entry name" value="OMPA_2"/>
    <property type="match status" value="1"/>
</dbReference>
<dbReference type="PANTHER" id="PTHR30329">
    <property type="entry name" value="STATOR ELEMENT OF FLAGELLAR MOTOR COMPLEX"/>
    <property type="match status" value="1"/>
</dbReference>
<dbReference type="Pfam" id="PF11751">
    <property type="entry name" value="PorP_SprF"/>
    <property type="match status" value="1"/>
</dbReference>
<evidence type="ECO:0000256" key="1">
    <source>
        <dbReference type="PROSITE-ProRule" id="PRU00473"/>
    </source>
</evidence>
<gene>
    <name evidence="3" type="ORF">NH26_14630</name>
</gene>
<dbReference type="CDD" id="cd07185">
    <property type="entry name" value="OmpA_C-like"/>
    <property type="match status" value="1"/>
</dbReference>
<proteinExistence type="predicted"/>
<organism evidence="3 4">
    <name type="scientific">Flammeovirga pacifica</name>
    <dbReference type="NCBI Taxonomy" id="915059"/>
    <lineage>
        <taxon>Bacteria</taxon>
        <taxon>Pseudomonadati</taxon>
        <taxon>Bacteroidota</taxon>
        <taxon>Cytophagia</taxon>
        <taxon>Cytophagales</taxon>
        <taxon>Flammeovirgaceae</taxon>
        <taxon>Flammeovirga</taxon>
    </lineage>
</organism>
<keyword evidence="4" id="KW-1185">Reference proteome</keyword>
<dbReference type="InterPro" id="IPR006665">
    <property type="entry name" value="OmpA-like"/>
</dbReference>
<dbReference type="STRING" id="915059.NH26_14630"/>
<dbReference type="AlphaFoldDB" id="A0A1S1Z2W0"/>